<dbReference type="AlphaFoldDB" id="K0RT71"/>
<accession>K0RT71</accession>
<keyword evidence="2" id="KW-1185">Reference proteome</keyword>
<proteinExistence type="predicted"/>
<sequence>MRVKSPSLVRYKKYPETALLQSKQYLSQNLRTSGGGSLRAAAAFKDIGSAPQIP</sequence>
<comment type="caution">
    <text evidence="1">The sequence shown here is derived from an EMBL/GenBank/DDBJ whole genome shotgun (WGS) entry which is preliminary data.</text>
</comment>
<gene>
    <name evidence="1" type="ORF">THAOC_31208</name>
</gene>
<dbReference type="Proteomes" id="UP000266841">
    <property type="component" value="Unassembled WGS sequence"/>
</dbReference>
<feature type="non-terminal residue" evidence="1">
    <location>
        <position position="54"/>
    </location>
</feature>
<dbReference type="EMBL" id="AGNL01044377">
    <property type="protein sequence ID" value="EJK49872.1"/>
    <property type="molecule type" value="Genomic_DNA"/>
</dbReference>
<reference evidence="1 2" key="1">
    <citation type="journal article" date="2012" name="Genome Biol.">
        <title>Genome and low-iron response of an oceanic diatom adapted to chronic iron limitation.</title>
        <authorList>
            <person name="Lommer M."/>
            <person name="Specht M."/>
            <person name="Roy A.S."/>
            <person name="Kraemer L."/>
            <person name="Andreson R."/>
            <person name="Gutowska M.A."/>
            <person name="Wolf J."/>
            <person name="Bergner S.V."/>
            <person name="Schilhabel M.B."/>
            <person name="Klostermeier U.C."/>
            <person name="Beiko R.G."/>
            <person name="Rosenstiel P."/>
            <person name="Hippler M."/>
            <person name="Laroche J."/>
        </authorList>
    </citation>
    <scope>NUCLEOTIDE SEQUENCE [LARGE SCALE GENOMIC DNA]</scope>
    <source>
        <strain evidence="1 2">CCMP1005</strain>
    </source>
</reference>
<protein>
    <submittedName>
        <fullName evidence="1">Uncharacterized protein</fullName>
    </submittedName>
</protein>
<organism evidence="1 2">
    <name type="scientific">Thalassiosira oceanica</name>
    <name type="common">Marine diatom</name>
    <dbReference type="NCBI Taxonomy" id="159749"/>
    <lineage>
        <taxon>Eukaryota</taxon>
        <taxon>Sar</taxon>
        <taxon>Stramenopiles</taxon>
        <taxon>Ochrophyta</taxon>
        <taxon>Bacillariophyta</taxon>
        <taxon>Coscinodiscophyceae</taxon>
        <taxon>Thalassiosirophycidae</taxon>
        <taxon>Thalassiosirales</taxon>
        <taxon>Thalassiosiraceae</taxon>
        <taxon>Thalassiosira</taxon>
    </lineage>
</organism>
<evidence type="ECO:0000313" key="1">
    <source>
        <dbReference type="EMBL" id="EJK49872.1"/>
    </source>
</evidence>
<name>K0RT71_THAOC</name>
<evidence type="ECO:0000313" key="2">
    <source>
        <dbReference type="Proteomes" id="UP000266841"/>
    </source>
</evidence>